<name>A0A7S0KL43_9CHLO</name>
<dbReference type="PANTHER" id="PTHR22870">
    <property type="entry name" value="REGULATOR OF CHROMOSOME CONDENSATION"/>
    <property type="match status" value="1"/>
</dbReference>
<gene>
    <name evidence="5" type="ORF">OMED0929_LOCUS4368</name>
</gene>
<dbReference type="EMBL" id="HBEW01005208">
    <property type="protein sequence ID" value="CAD8583403.1"/>
    <property type="molecule type" value="Transcribed_RNA"/>
</dbReference>
<feature type="region of interest" description="Disordered" evidence="3">
    <location>
        <begin position="1"/>
        <end position="50"/>
    </location>
</feature>
<feature type="compositionally biased region" description="Basic and acidic residues" evidence="3">
    <location>
        <begin position="1"/>
        <end position="37"/>
    </location>
</feature>
<feature type="repeat" description="RCC1" evidence="2">
    <location>
        <begin position="144"/>
        <end position="195"/>
    </location>
</feature>
<evidence type="ECO:0000313" key="5">
    <source>
        <dbReference type="EMBL" id="CAD8583403.1"/>
    </source>
</evidence>
<feature type="repeat" description="RCC1" evidence="2">
    <location>
        <begin position="196"/>
        <end position="252"/>
    </location>
</feature>
<accession>A0A7S0KL43</accession>
<dbReference type="InterPro" id="IPR009091">
    <property type="entry name" value="RCC1/BLIP-II"/>
</dbReference>
<evidence type="ECO:0000256" key="2">
    <source>
        <dbReference type="PROSITE-ProRule" id="PRU00235"/>
    </source>
</evidence>
<feature type="domain" description="RCC1-like" evidence="4">
    <location>
        <begin position="145"/>
        <end position="544"/>
    </location>
</feature>
<organism evidence="5">
    <name type="scientific">Ostreococcus mediterraneus</name>
    <dbReference type="NCBI Taxonomy" id="1486918"/>
    <lineage>
        <taxon>Eukaryota</taxon>
        <taxon>Viridiplantae</taxon>
        <taxon>Chlorophyta</taxon>
        <taxon>Mamiellophyceae</taxon>
        <taxon>Mamiellales</taxon>
        <taxon>Bathycoccaceae</taxon>
        <taxon>Ostreococcus</taxon>
    </lineage>
</organism>
<feature type="repeat" description="RCC1" evidence="2">
    <location>
        <begin position="253"/>
        <end position="304"/>
    </location>
</feature>
<dbReference type="AlphaFoldDB" id="A0A7S0KL43"/>
<dbReference type="InterPro" id="IPR051210">
    <property type="entry name" value="Ub_ligase/GEF_domain"/>
</dbReference>
<dbReference type="PRINTS" id="PR00633">
    <property type="entry name" value="RCCNDNSATION"/>
</dbReference>
<dbReference type="PROSITE" id="PS50012">
    <property type="entry name" value="RCC1_3"/>
    <property type="match status" value="5"/>
</dbReference>
<feature type="repeat" description="RCC1" evidence="2">
    <location>
        <begin position="305"/>
        <end position="400"/>
    </location>
</feature>
<evidence type="ECO:0000259" key="4">
    <source>
        <dbReference type="Pfam" id="PF25390"/>
    </source>
</evidence>
<sequence>MVREIEHAAEVEDAEKVVKPRDEDALVVVDAHRNDKGDGDDDDEDDDDDASSGVGNYFDLLFDGRAVGAEATSEQRVAMLETRLKTMRGVPPHLHAFVKPIALDLPFGSRVKKISGGDDHAIILLESDPAKLETIDPTYVEHEGRVLVLGSDKHGQLGLNTTGSQSIPVALDPIGDVKALDVAAGARHSVLITVANECLTWGTDCDGCSGQGESGANRVHDVPRWMYWITNATTKVIACAAGDKHTAILTTTAQVYTFGSGKLGQLGHGDGTNYTKPKLVEALSKLHVVSIACGSNHTLVVTDDGYGYGFGSNKHGQLGCSDTSNVFIPRRLFHDDLVGGIPDKINVNMTALETLEAERNQLESGIVVSNRGTVGALTKVRHRIMQIAAGKSHTVILSEAGRVYVCGTGASGQLGLQSTEDCQSVTLLATMITVCVVQVAAGDLHTVMLTTLGDVYVCGSNDYGQLGNGSLKATAQPSVIQPIITPMDRLQKKKSEIEELKRHPMFKVKGEQVYASKSSTYIVARGGDLLYICGSGAFGHPMNEHPTDLSKLMAQPLDKRHSNQLLVMASTFANLKLDEHVFQNLVKQMVMYGVYAQHVLAHIFKSALEELLMRSQLCSVYVNMIKLIGEYSAGCSALSFRRVLMFAIEDLGVRLLDARNEAQRRRLLKQLGPVTFQKLLKKDGAMDLQNKFSRTIIDRAGYAEYNRFKADCLCLKRFVRELFEAKVLLEEDIIDMRIGFPGSSHSVSLINSVDAEQKLVLFEGIATLKRPTQVTSSVSNTIGFGETESKTKLPPLLTHAHEDAAWNGVLGALKGNENTWKKYMENVKREKNIRSVTHAIPTNNKNPICESMLAPSTRNVFSLYGKSARKAQEARPTTK</sequence>
<dbReference type="InterPro" id="IPR000408">
    <property type="entry name" value="Reg_chr_condens"/>
</dbReference>
<protein>
    <recommendedName>
        <fullName evidence="4">RCC1-like domain-containing protein</fullName>
    </recommendedName>
</protein>
<evidence type="ECO:0000256" key="3">
    <source>
        <dbReference type="SAM" id="MobiDB-lite"/>
    </source>
</evidence>
<dbReference type="Gene3D" id="2.130.10.30">
    <property type="entry name" value="Regulator of chromosome condensation 1/beta-lactamase-inhibitor protein II"/>
    <property type="match status" value="3"/>
</dbReference>
<dbReference type="PANTHER" id="PTHR22870:SF408">
    <property type="entry name" value="OS09G0560450 PROTEIN"/>
    <property type="match status" value="1"/>
</dbReference>
<proteinExistence type="predicted"/>
<evidence type="ECO:0000256" key="1">
    <source>
        <dbReference type="ARBA" id="ARBA00022737"/>
    </source>
</evidence>
<keyword evidence="1" id="KW-0677">Repeat</keyword>
<feature type="repeat" description="RCC1" evidence="2">
    <location>
        <begin position="401"/>
        <end position="452"/>
    </location>
</feature>
<dbReference type="PROSITE" id="PS00626">
    <property type="entry name" value="RCC1_2"/>
    <property type="match status" value="3"/>
</dbReference>
<dbReference type="InterPro" id="IPR058923">
    <property type="entry name" value="RCC1-like_dom"/>
</dbReference>
<dbReference type="Pfam" id="PF25390">
    <property type="entry name" value="WD40_RLD"/>
    <property type="match status" value="1"/>
</dbReference>
<feature type="compositionally biased region" description="Acidic residues" evidence="3">
    <location>
        <begin position="38"/>
        <end position="50"/>
    </location>
</feature>
<dbReference type="SUPFAM" id="SSF50985">
    <property type="entry name" value="RCC1/BLIP-II"/>
    <property type="match status" value="2"/>
</dbReference>
<reference evidence="5" key="1">
    <citation type="submission" date="2021-01" db="EMBL/GenBank/DDBJ databases">
        <authorList>
            <person name="Corre E."/>
            <person name="Pelletier E."/>
            <person name="Niang G."/>
            <person name="Scheremetjew M."/>
            <person name="Finn R."/>
            <person name="Kale V."/>
            <person name="Holt S."/>
            <person name="Cochrane G."/>
            <person name="Meng A."/>
            <person name="Brown T."/>
            <person name="Cohen L."/>
        </authorList>
    </citation>
    <scope>NUCLEOTIDE SEQUENCE</scope>
    <source>
        <strain evidence="5">Clade-D-RCC2572</strain>
    </source>
</reference>